<organism evidence="2 3">
    <name type="scientific">Sulfitobacter geojensis</name>
    <dbReference type="NCBI Taxonomy" id="1342299"/>
    <lineage>
        <taxon>Bacteria</taxon>
        <taxon>Pseudomonadati</taxon>
        <taxon>Pseudomonadota</taxon>
        <taxon>Alphaproteobacteria</taxon>
        <taxon>Rhodobacterales</taxon>
        <taxon>Roseobacteraceae</taxon>
        <taxon>Sulfitobacter</taxon>
    </lineage>
</organism>
<dbReference type="PROSITE" id="PS51257">
    <property type="entry name" value="PROKAR_LIPOPROTEIN"/>
    <property type="match status" value="1"/>
</dbReference>
<keyword evidence="3" id="KW-1185">Reference proteome</keyword>
<sequence>MHRRIAAFAIAAALAGCAAEPPAPELVIGLRNPTVAFGGTSRFSAERFAGAWETVACLGSCVKSERYVQATEGVYLRRTGDVETPFLISAPGVLREMGGDDRLVVMWVDEGFRTAAIGDADGRWAAILNRNRKPARDRIKAATEILDFNGWDVSKLRVVK</sequence>
<dbReference type="InterPro" id="IPR012674">
    <property type="entry name" value="Calycin"/>
</dbReference>
<reference evidence="2 3" key="1">
    <citation type="submission" date="2021-01" db="EMBL/GenBank/DDBJ databases">
        <title>Diatom-associated Roseobacters Show Island Model of Population Structure.</title>
        <authorList>
            <person name="Qu L."/>
            <person name="Feng X."/>
            <person name="Chen Y."/>
            <person name="Li L."/>
            <person name="Wang X."/>
            <person name="Hu Z."/>
            <person name="Wang H."/>
            <person name="Luo H."/>
        </authorList>
    </citation>
    <scope>NUCLEOTIDE SEQUENCE [LARGE SCALE GENOMIC DNA]</scope>
    <source>
        <strain evidence="2 3">TR60-84</strain>
    </source>
</reference>
<name>A0AAE2VWS2_9RHOB</name>
<evidence type="ECO:0000313" key="3">
    <source>
        <dbReference type="Proteomes" id="UP000732193"/>
    </source>
</evidence>
<proteinExistence type="predicted"/>
<gene>
    <name evidence="2" type="ORF">JQV55_06165</name>
</gene>
<comment type="caution">
    <text evidence="2">The sequence shown here is derived from an EMBL/GenBank/DDBJ whole genome shotgun (WGS) entry which is preliminary data.</text>
</comment>
<protein>
    <submittedName>
        <fullName evidence="2">Lipocalin</fullName>
    </submittedName>
</protein>
<feature type="chain" id="PRO_5042041431" evidence="1">
    <location>
        <begin position="19"/>
        <end position="160"/>
    </location>
</feature>
<dbReference type="SUPFAM" id="SSF50814">
    <property type="entry name" value="Lipocalins"/>
    <property type="match status" value="1"/>
</dbReference>
<dbReference type="Gene3D" id="2.40.128.20">
    <property type="match status" value="1"/>
</dbReference>
<evidence type="ECO:0000256" key="1">
    <source>
        <dbReference type="SAM" id="SignalP"/>
    </source>
</evidence>
<feature type="signal peptide" evidence="1">
    <location>
        <begin position="1"/>
        <end position="18"/>
    </location>
</feature>
<dbReference type="RefSeq" id="WP_203241573.1">
    <property type="nucleotide sequence ID" value="NZ_JAFBRH010000001.1"/>
</dbReference>
<accession>A0AAE2VWS2</accession>
<evidence type="ECO:0000313" key="2">
    <source>
        <dbReference type="EMBL" id="MBM1713140.1"/>
    </source>
</evidence>
<dbReference type="Proteomes" id="UP000732193">
    <property type="component" value="Unassembled WGS sequence"/>
</dbReference>
<keyword evidence="1" id="KW-0732">Signal</keyword>
<dbReference type="AlphaFoldDB" id="A0AAE2VWS2"/>
<dbReference type="EMBL" id="JAFBRM010000001">
    <property type="protein sequence ID" value="MBM1713140.1"/>
    <property type="molecule type" value="Genomic_DNA"/>
</dbReference>